<reference evidence="2" key="1">
    <citation type="submission" date="2022-11" db="EMBL/GenBank/DDBJ databases">
        <authorList>
            <person name="Scott C."/>
            <person name="Bruce N."/>
        </authorList>
    </citation>
    <scope>NUCLEOTIDE SEQUENCE</scope>
</reference>
<keyword evidence="3" id="KW-1185">Reference proteome</keyword>
<evidence type="ECO:0000313" key="3">
    <source>
        <dbReference type="Proteomes" id="UP000838763"/>
    </source>
</evidence>
<evidence type="ECO:0000256" key="1">
    <source>
        <dbReference type="SAM" id="MobiDB-lite"/>
    </source>
</evidence>
<dbReference type="EMBL" id="CALLCH030000021">
    <property type="protein sequence ID" value="CAI4219983.1"/>
    <property type="molecule type" value="Genomic_DNA"/>
</dbReference>
<sequence>MPKTILLTGAPPRRPRLALVGDDTRSAFRLTLWLGPCPSPPPPDTAAFLAHSAPRSLSLLARDAAALRPGDVILAHNVAVATFRGRVYAQSVAAGVGTRIRLLYREEEDDDDDDDDDEEEEGGRGEAQQRGRCRVGHYSWQDMVVAGPVHAQLGKTRRVRRWLEISSAASPRMALKTTQMTSSQTIH</sequence>
<accession>A0A9P1HDC4</accession>
<feature type="compositionally biased region" description="Acidic residues" evidence="1">
    <location>
        <begin position="106"/>
        <end position="121"/>
    </location>
</feature>
<evidence type="ECO:0000313" key="2">
    <source>
        <dbReference type="EMBL" id="CAI4219983.1"/>
    </source>
</evidence>
<dbReference type="Proteomes" id="UP000838763">
    <property type="component" value="Unassembled WGS sequence"/>
</dbReference>
<organism evidence="2 3">
    <name type="scientific">Parascedosporium putredinis</name>
    <dbReference type="NCBI Taxonomy" id="1442378"/>
    <lineage>
        <taxon>Eukaryota</taxon>
        <taxon>Fungi</taxon>
        <taxon>Dikarya</taxon>
        <taxon>Ascomycota</taxon>
        <taxon>Pezizomycotina</taxon>
        <taxon>Sordariomycetes</taxon>
        <taxon>Hypocreomycetidae</taxon>
        <taxon>Microascales</taxon>
        <taxon>Microascaceae</taxon>
        <taxon>Parascedosporium</taxon>
    </lineage>
</organism>
<gene>
    <name evidence="2" type="ORF">PPNO1_LOCUS9524</name>
</gene>
<proteinExistence type="predicted"/>
<dbReference type="AlphaFoldDB" id="A0A9P1HDC4"/>
<protein>
    <submittedName>
        <fullName evidence="2">Uncharacterized protein</fullName>
    </submittedName>
</protein>
<comment type="caution">
    <text evidence="2">The sequence shown here is derived from an EMBL/GenBank/DDBJ whole genome shotgun (WGS) entry which is preliminary data.</text>
</comment>
<name>A0A9P1HDC4_9PEZI</name>
<feature type="region of interest" description="Disordered" evidence="1">
    <location>
        <begin position="105"/>
        <end position="132"/>
    </location>
</feature>
<dbReference type="OrthoDB" id="5378679at2759"/>